<dbReference type="GO" id="GO:0006629">
    <property type="term" value="P:lipid metabolic process"/>
    <property type="evidence" value="ECO:0007669"/>
    <property type="project" value="TreeGrafter"/>
</dbReference>
<dbReference type="Proteomes" id="UP001431783">
    <property type="component" value="Unassembled WGS sequence"/>
</dbReference>
<evidence type="ECO:0000256" key="2">
    <source>
        <dbReference type="SAM" id="MobiDB-lite"/>
    </source>
</evidence>
<keyword evidence="3" id="KW-0732">Signal</keyword>
<dbReference type="InterPro" id="IPR000566">
    <property type="entry name" value="Lipocln_cytosolic_FA-bd_dom"/>
</dbReference>
<dbReference type="PANTHER" id="PTHR10612">
    <property type="entry name" value="APOLIPOPROTEIN D"/>
    <property type="match status" value="1"/>
</dbReference>
<evidence type="ECO:0000256" key="3">
    <source>
        <dbReference type="SAM" id="SignalP"/>
    </source>
</evidence>
<accession>A0AAW1V347</accession>
<feature type="domain" description="Lipocalin/cytosolic fatty-acid binding" evidence="4">
    <location>
        <begin position="34"/>
        <end position="160"/>
    </location>
</feature>
<keyword evidence="1" id="KW-1015">Disulfide bond</keyword>
<evidence type="ECO:0000256" key="1">
    <source>
        <dbReference type="ARBA" id="ARBA00023157"/>
    </source>
</evidence>
<dbReference type="InterPro" id="IPR012674">
    <property type="entry name" value="Calycin"/>
</dbReference>
<dbReference type="InterPro" id="IPR022272">
    <property type="entry name" value="Lipocalin_CS"/>
</dbReference>
<name>A0AAW1V347_9CUCU</name>
<organism evidence="5 6">
    <name type="scientific">Henosepilachna vigintioctopunctata</name>
    <dbReference type="NCBI Taxonomy" id="420089"/>
    <lineage>
        <taxon>Eukaryota</taxon>
        <taxon>Metazoa</taxon>
        <taxon>Ecdysozoa</taxon>
        <taxon>Arthropoda</taxon>
        <taxon>Hexapoda</taxon>
        <taxon>Insecta</taxon>
        <taxon>Pterygota</taxon>
        <taxon>Neoptera</taxon>
        <taxon>Endopterygota</taxon>
        <taxon>Coleoptera</taxon>
        <taxon>Polyphaga</taxon>
        <taxon>Cucujiformia</taxon>
        <taxon>Coccinelloidea</taxon>
        <taxon>Coccinellidae</taxon>
        <taxon>Epilachninae</taxon>
        <taxon>Epilachnini</taxon>
        <taxon>Henosepilachna</taxon>
    </lineage>
</organism>
<evidence type="ECO:0000313" key="6">
    <source>
        <dbReference type="Proteomes" id="UP001431783"/>
    </source>
</evidence>
<dbReference type="Gene3D" id="2.40.128.20">
    <property type="match status" value="1"/>
</dbReference>
<dbReference type="GO" id="GO:0031409">
    <property type="term" value="F:pigment binding"/>
    <property type="evidence" value="ECO:0007669"/>
    <property type="project" value="InterPro"/>
</dbReference>
<keyword evidence="6" id="KW-1185">Reference proteome</keyword>
<feature type="chain" id="PRO_5043957302" description="Lipocalin/cytosolic fatty-acid binding domain-containing protein" evidence="3">
    <location>
        <begin position="18"/>
        <end position="330"/>
    </location>
</feature>
<dbReference type="AlphaFoldDB" id="A0AAW1V347"/>
<dbReference type="EMBL" id="JARQZJ010000122">
    <property type="protein sequence ID" value="KAK9889508.1"/>
    <property type="molecule type" value="Genomic_DNA"/>
</dbReference>
<comment type="caution">
    <text evidence="5">The sequence shown here is derived from an EMBL/GenBank/DDBJ whole genome shotgun (WGS) entry which is preliminary data.</text>
</comment>
<reference evidence="5 6" key="1">
    <citation type="submission" date="2023-03" db="EMBL/GenBank/DDBJ databases">
        <title>Genome insight into feeding habits of ladybird beetles.</title>
        <authorList>
            <person name="Li H.-S."/>
            <person name="Huang Y.-H."/>
            <person name="Pang H."/>
        </authorList>
    </citation>
    <scope>NUCLEOTIDE SEQUENCE [LARGE SCALE GENOMIC DNA]</scope>
    <source>
        <strain evidence="5">SYSU_2023b</strain>
        <tissue evidence="5">Whole body</tissue>
    </source>
</reference>
<protein>
    <recommendedName>
        <fullName evidence="4">Lipocalin/cytosolic fatty-acid binding domain-containing protein</fullName>
    </recommendedName>
</protein>
<dbReference type="InterPro" id="IPR003057">
    <property type="entry name" value="Invtbrt_color"/>
</dbReference>
<feature type="compositionally biased region" description="Basic residues" evidence="2">
    <location>
        <begin position="317"/>
        <end position="330"/>
    </location>
</feature>
<gene>
    <name evidence="5" type="ORF">WA026_004789</name>
</gene>
<proteinExistence type="predicted"/>
<dbReference type="PANTHER" id="PTHR10612:SF34">
    <property type="entry name" value="APOLIPOPROTEIN D"/>
    <property type="match status" value="1"/>
</dbReference>
<evidence type="ECO:0000313" key="5">
    <source>
        <dbReference type="EMBL" id="KAK9889508.1"/>
    </source>
</evidence>
<feature type="region of interest" description="Disordered" evidence="2">
    <location>
        <begin position="305"/>
        <end position="330"/>
    </location>
</feature>
<dbReference type="PRINTS" id="PR01273">
    <property type="entry name" value="INVTBRTCOLOR"/>
</dbReference>
<sequence length="330" mass="36489">MKNSLVILASLLAVCTAQVPNLGRCPGYVPVSNFDIERFLGKWYEAERYFQVSELGTRCVVSDYARSPNGKISVSSEVTSRLTGIKRILDGDMELTGRAGEGKLEVKYQTYPITTTTSYSILDTDYDSYAVMWSCSGYGPVHTQNAWVMTRERLAPANVLQKAYGALDKFKISRTFFQKTDQEGCVLAASEINAAQGWIGEQTVTDPPQTVGEEAAASQKSAGAILLDRSHVIEALNNEKIKEVKPQITKEDEIVPNDPKIALKEITETKKEELKKPVQIAQHILKDVPVADAVQNEAKPVAEKIQTKKAETEKAHPKVPHTHKNIAKIK</sequence>
<evidence type="ECO:0000259" key="4">
    <source>
        <dbReference type="Pfam" id="PF08212"/>
    </source>
</evidence>
<dbReference type="FunFam" id="2.40.128.20:FF:000026">
    <property type="entry name" value="Apolipoprotein D-like Protein"/>
    <property type="match status" value="1"/>
</dbReference>
<dbReference type="Pfam" id="PF08212">
    <property type="entry name" value="Lipocalin_2"/>
    <property type="match status" value="1"/>
</dbReference>
<dbReference type="GO" id="GO:0000302">
    <property type="term" value="P:response to reactive oxygen species"/>
    <property type="evidence" value="ECO:0007669"/>
    <property type="project" value="TreeGrafter"/>
</dbReference>
<dbReference type="SUPFAM" id="SSF50814">
    <property type="entry name" value="Lipocalins"/>
    <property type="match status" value="1"/>
</dbReference>
<feature type="compositionally biased region" description="Basic and acidic residues" evidence="2">
    <location>
        <begin position="305"/>
        <end position="316"/>
    </location>
</feature>
<dbReference type="GO" id="GO:0005737">
    <property type="term" value="C:cytoplasm"/>
    <property type="evidence" value="ECO:0007669"/>
    <property type="project" value="TreeGrafter"/>
</dbReference>
<dbReference type="PROSITE" id="PS00213">
    <property type="entry name" value="LIPOCALIN"/>
    <property type="match status" value="1"/>
</dbReference>
<feature type="signal peptide" evidence="3">
    <location>
        <begin position="1"/>
        <end position="17"/>
    </location>
</feature>